<keyword evidence="6" id="KW-1185">Reference proteome</keyword>
<dbReference type="Proteomes" id="UP000276133">
    <property type="component" value="Unassembled WGS sequence"/>
</dbReference>
<evidence type="ECO:0000313" key="5">
    <source>
        <dbReference type="EMBL" id="RNA04914.1"/>
    </source>
</evidence>
<dbReference type="InterPro" id="IPR038765">
    <property type="entry name" value="Papain-like_cys_pep_sf"/>
</dbReference>
<evidence type="ECO:0000256" key="2">
    <source>
        <dbReference type="ARBA" id="ARBA00022670"/>
    </source>
</evidence>
<feature type="domain" description="Ubiquitin-like protease family profile" evidence="4">
    <location>
        <begin position="1"/>
        <end position="118"/>
    </location>
</feature>
<dbReference type="InterPro" id="IPR003653">
    <property type="entry name" value="Peptidase_C48_C"/>
</dbReference>
<comment type="similarity">
    <text evidence="1">Belongs to the peptidase C48 family.</text>
</comment>
<name>A0A3M7Q117_BRAPC</name>
<dbReference type="PROSITE" id="PS50600">
    <property type="entry name" value="ULP_PROTEASE"/>
    <property type="match status" value="1"/>
</dbReference>
<dbReference type="SUPFAM" id="SSF54001">
    <property type="entry name" value="Cysteine proteinases"/>
    <property type="match status" value="1"/>
</dbReference>
<dbReference type="Gene3D" id="3.40.395.10">
    <property type="entry name" value="Adenoviral Proteinase, Chain A"/>
    <property type="match status" value="1"/>
</dbReference>
<reference evidence="5 6" key="1">
    <citation type="journal article" date="2018" name="Sci. Rep.">
        <title>Genomic signatures of local adaptation to the degree of environmental predictability in rotifers.</title>
        <authorList>
            <person name="Franch-Gras L."/>
            <person name="Hahn C."/>
            <person name="Garcia-Roger E.M."/>
            <person name="Carmona M.J."/>
            <person name="Serra M."/>
            <person name="Gomez A."/>
        </authorList>
    </citation>
    <scope>NUCLEOTIDE SEQUENCE [LARGE SCALE GENOMIC DNA]</scope>
    <source>
        <strain evidence="5">HYR1</strain>
    </source>
</reference>
<sequence length="193" mass="22940">LLLNRWLNDSVLETYGLCLFSNEYKFEKCDAAYGFINENGNHWILMFIDANKFYLIDPKKNYKILDKHGNTTFKQSNFFCKKFPFLKKRKWKLALPEHSYRIDSSNCGVFVCEILSRLIEENDLIFGNDNDSLERKSFLRSFINLIIIITNYNMDSFYKEVSKVIDCLFLMPNMKKNQGKLKIFILLINKQHI</sequence>
<gene>
    <name evidence="5" type="ORF">BpHYR1_017450</name>
</gene>
<evidence type="ECO:0000256" key="1">
    <source>
        <dbReference type="ARBA" id="ARBA00005234"/>
    </source>
</evidence>
<dbReference type="Pfam" id="PF02902">
    <property type="entry name" value="Peptidase_C48"/>
    <property type="match status" value="1"/>
</dbReference>
<proteinExistence type="inferred from homology"/>
<evidence type="ECO:0000259" key="4">
    <source>
        <dbReference type="PROSITE" id="PS50600"/>
    </source>
</evidence>
<keyword evidence="3" id="KW-0378">Hydrolase</keyword>
<dbReference type="EMBL" id="REGN01007920">
    <property type="protein sequence ID" value="RNA04914.1"/>
    <property type="molecule type" value="Genomic_DNA"/>
</dbReference>
<evidence type="ECO:0000256" key="3">
    <source>
        <dbReference type="ARBA" id="ARBA00022801"/>
    </source>
</evidence>
<keyword evidence="2" id="KW-0645">Protease</keyword>
<evidence type="ECO:0000313" key="6">
    <source>
        <dbReference type="Proteomes" id="UP000276133"/>
    </source>
</evidence>
<accession>A0A3M7Q117</accession>
<organism evidence="5 6">
    <name type="scientific">Brachionus plicatilis</name>
    <name type="common">Marine rotifer</name>
    <name type="synonym">Brachionus muelleri</name>
    <dbReference type="NCBI Taxonomy" id="10195"/>
    <lineage>
        <taxon>Eukaryota</taxon>
        <taxon>Metazoa</taxon>
        <taxon>Spiralia</taxon>
        <taxon>Gnathifera</taxon>
        <taxon>Rotifera</taxon>
        <taxon>Eurotatoria</taxon>
        <taxon>Monogononta</taxon>
        <taxon>Pseudotrocha</taxon>
        <taxon>Ploima</taxon>
        <taxon>Brachionidae</taxon>
        <taxon>Brachionus</taxon>
    </lineage>
</organism>
<dbReference type="AlphaFoldDB" id="A0A3M7Q117"/>
<dbReference type="GO" id="GO:0006508">
    <property type="term" value="P:proteolysis"/>
    <property type="evidence" value="ECO:0007669"/>
    <property type="project" value="UniProtKB-KW"/>
</dbReference>
<dbReference type="GO" id="GO:0008234">
    <property type="term" value="F:cysteine-type peptidase activity"/>
    <property type="evidence" value="ECO:0007669"/>
    <property type="project" value="InterPro"/>
</dbReference>
<feature type="non-terminal residue" evidence="5">
    <location>
        <position position="1"/>
    </location>
</feature>
<comment type="caution">
    <text evidence="5">The sequence shown here is derived from an EMBL/GenBank/DDBJ whole genome shotgun (WGS) entry which is preliminary data.</text>
</comment>
<protein>
    <recommendedName>
        <fullName evidence="4">Ubiquitin-like protease family profile domain-containing protein</fullName>
    </recommendedName>
</protein>